<proteinExistence type="predicted"/>
<evidence type="ECO:0000313" key="1">
    <source>
        <dbReference type="EMBL" id="JAD38004.1"/>
    </source>
</evidence>
<dbReference type="AlphaFoldDB" id="A0A0A8ZF44"/>
<name>A0A0A8ZF44_ARUDO</name>
<organism evidence="1">
    <name type="scientific">Arundo donax</name>
    <name type="common">Giant reed</name>
    <name type="synonym">Donax arundinaceus</name>
    <dbReference type="NCBI Taxonomy" id="35708"/>
    <lineage>
        <taxon>Eukaryota</taxon>
        <taxon>Viridiplantae</taxon>
        <taxon>Streptophyta</taxon>
        <taxon>Embryophyta</taxon>
        <taxon>Tracheophyta</taxon>
        <taxon>Spermatophyta</taxon>
        <taxon>Magnoliopsida</taxon>
        <taxon>Liliopsida</taxon>
        <taxon>Poales</taxon>
        <taxon>Poaceae</taxon>
        <taxon>PACMAD clade</taxon>
        <taxon>Arundinoideae</taxon>
        <taxon>Arundineae</taxon>
        <taxon>Arundo</taxon>
    </lineage>
</organism>
<reference evidence="1" key="1">
    <citation type="submission" date="2014-09" db="EMBL/GenBank/DDBJ databases">
        <authorList>
            <person name="Magalhaes I.L.F."/>
            <person name="Oliveira U."/>
            <person name="Santos F.R."/>
            <person name="Vidigal T.H.D.A."/>
            <person name="Brescovit A.D."/>
            <person name="Santos A.J."/>
        </authorList>
    </citation>
    <scope>NUCLEOTIDE SEQUENCE</scope>
    <source>
        <tissue evidence="1">Shoot tissue taken approximately 20 cm above the soil surface</tissue>
    </source>
</reference>
<accession>A0A0A8ZF44</accession>
<dbReference type="EMBL" id="GBRH01259891">
    <property type="protein sequence ID" value="JAD38004.1"/>
    <property type="molecule type" value="Transcribed_RNA"/>
</dbReference>
<protein>
    <submittedName>
        <fullName evidence="1">Uncharacterized protein</fullName>
    </submittedName>
</protein>
<sequence>MPFYGVHILTSLFSINLVLSKCMVCCLISEFGCHSSIINILRWQH</sequence>
<reference evidence="1" key="2">
    <citation type="journal article" date="2015" name="Data Brief">
        <title>Shoot transcriptome of the giant reed, Arundo donax.</title>
        <authorList>
            <person name="Barrero R.A."/>
            <person name="Guerrero F.D."/>
            <person name="Moolhuijzen P."/>
            <person name="Goolsby J.A."/>
            <person name="Tidwell J."/>
            <person name="Bellgard S.E."/>
            <person name="Bellgard M.I."/>
        </authorList>
    </citation>
    <scope>NUCLEOTIDE SEQUENCE</scope>
    <source>
        <tissue evidence="1">Shoot tissue taken approximately 20 cm above the soil surface</tissue>
    </source>
</reference>